<dbReference type="PROSITE" id="PS50937">
    <property type="entry name" value="HTH_MERR_2"/>
    <property type="match status" value="1"/>
</dbReference>
<dbReference type="Pfam" id="PF13411">
    <property type="entry name" value="MerR_1"/>
    <property type="match status" value="1"/>
</dbReference>
<dbReference type="InterPro" id="IPR047057">
    <property type="entry name" value="MerR_fam"/>
</dbReference>
<dbReference type="GO" id="GO:0003677">
    <property type="term" value="F:DNA binding"/>
    <property type="evidence" value="ECO:0007669"/>
    <property type="project" value="UniProtKB-KW"/>
</dbReference>
<comment type="caution">
    <text evidence="3">The sequence shown here is derived from an EMBL/GenBank/DDBJ whole genome shotgun (WGS) entry which is preliminary data.</text>
</comment>
<evidence type="ECO:0000259" key="2">
    <source>
        <dbReference type="PROSITE" id="PS50937"/>
    </source>
</evidence>
<dbReference type="AlphaFoldDB" id="A0A8J4EG51"/>
<proteinExistence type="predicted"/>
<gene>
    <name evidence="3" type="ORF">Voc01_056990</name>
</gene>
<keyword evidence="4" id="KW-1185">Reference proteome</keyword>
<sequence length="274" mass="30124">MAQAGRVNDADLMLPGEFGAATRLSSKALRLYAEQGLLVPAGIDPATGYRRYHRDQLPRGRLIARLRTLELPLARIATLIELSPQGRQAELRAWLTAQEAQLRRRRELIEALDGAAASTTAAPKLRARPLRKLLCQERRVHIGELDTFVTEAQRRIRDRLRTVGLPHDGPTLVHFHGFVTHDSDGPVEVTVPFTGSVEPVDDLRVRLSPAGTDIYLPVAEADAGFPDILRAYETVEAWIDANRLVNIASPVEIRPGTDGALLDVAYPVSTSGRS</sequence>
<dbReference type="PANTHER" id="PTHR30204:SF97">
    <property type="entry name" value="MERR FAMILY REGULATORY PROTEIN"/>
    <property type="match status" value="1"/>
</dbReference>
<dbReference type="InterPro" id="IPR011256">
    <property type="entry name" value="Reg_factor_effector_dom_sf"/>
</dbReference>
<evidence type="ECO:0000313" key="4">
    <source>
        <dbReference type="Proteomes" id="UP000635606"/>
    </source>
</evidence>
<dbReference type="InterPro" id="IPR009061">
    <property type="entry name" value="DNA-bd_dom_put_sf"/>
</dbReference>
<protein>
    <submittedName>
        <fullName evidence="3">MerR family transcriptional regulator</fullName>
    </submittedName>
</protein>
<dbReference type="SMART" id="SM00422">
    <property type="entry name" value="HTH_MERR"/>
    <property type="match status" value="1"/>
</dbReference>
<dbReference type="Gene3D" id="3.20.80.10">
    <property type="entry name" value="Regulatory factor, effector binding domain"/>
    <property type="match status" value="1"/>
</dbReference>
<evidence type="ECO:0000256" key="1">
    <source>
        <dbReference type="ARBA" id="ARBA00023125"/>
    </source>
</evidence>
<dbReference type="Gene3D" id="1.10.1660.10">
    <property type="match status" value="1"/>
</dbReference>
<evidence type="ECO:0000313" key="3">
    <source>
        <dbReference type="EMBL" id="GIJ70782.1"/>
    </source>
</evidence>
<dbReference type="InterPro" id="IPR000551">
    <property type="entry name" value="MerR-type_HTH_dom"/>
</dbReference>
<dbReference type="GO" id="GO:0003700">
    <property type="term" value="F:DNA-binding transcription factor activity"/>
    <property type="evidence" value="ECO:0007669"/>
    <property type="project" value="InterPro"/>
</dbReference>
<dbReference type="PANTHER" id="PTHR30204">
    <property type="entry name" value="REDOX-CYCLING DRUG-SENSING TRANSCRIPTIONAL ACTIVATOR SOXR"/>
    <property type="match status" value="1"/>
</dbReference>
<organism evidence="3 4">
    <name type="scientific">Virgisporangium ochraceum</name>
    <dbReference type="NCBI Taxonomy" id="65505"/>
    <lineage>
        <taxon>Bacteria</taxon>
        <taxon>Bacillati</taxon>
        <taxon>Actinomycetota</taxon>
        <taxon>Actinomycetes</taxon>
        <taxon>Micromonosporales</taxon>
        <taxon>Micromonosporaceae</taxon>
        <taxon>Virgisporangium</taxon>
    </lineage>
</organism>
<feature type="domain" description="HTH merR-type" evidence="2">
    <location>
        <begin position="12"/>
        <end position="82"/>
    </location>
</feature>
<keyword evidence="1" id="KW-0238">DNA-binding</keyword>
<accession>A0A8J4EG51</accession>
<dbReference type="Proteomes" id="UP000635606">
    <property type="component" value="Unassembled WGS sequence"/>
</dbReference>
<name>A0A8J4EG51_9ACTN</name>
<dbReference type="EMBL" id="BOPH01000082">
    <property type="protein sequence ID" value="GIJ70782.1"/>
    <property type="molecule type" value="Genomic_DNA"/>
</dbReference>
<reference evidence="3" key="1">
    <citation type="submission" date="2021-01" db="EMBL/GenBank/DDBJ databases">
        <title>Whole genome shotgun sequence of Virgisporangium ochraceum NBRC 16418.</title>
        <authorList>
            <person name="Komaki H."/>
            <person name="Tamura T."/>
        </authorList>
    </citation>
    <scope>NUCLEOTIDE SEQUENCE</scope>
    <source>
        <strain evidence="3">NBRC 16418</strain>
    </source>
</reference>
<dbReference type="SUPFAM" id="SSF46955">
    <property type="entry name" value="Putative DNA-binding domain"/>
    <property type="match status" value="1"/>
</dbReference>